<accession>A0A2N5TMV0</accession>
<name>A0A2N5TMV0_9BASI</name>
<dbReference type="AlphaFoldDB" id="A0A2N5TMV0"/>
<dbReference type="Proteomes" id="UP000235388">
    <property type="component" value="Unassembled WGS sequence"/>
</dbReference>
<protein>
    <submittedName>
        <fullName evidence="1">Uncharacterized protein</fullName>
    </submittedName>
</protein>
<keyword evidence="2" id="KW-1185">Reference proteome</keyword>
<evidence type="ECO:0000313" key="1">
    <source>
        <dbReference type="EMBL" id="PLW26840.1"/>
    </source>
</evidence>
<evidence type="ECO:0000313" key="2">
    <source>
        <dbReference type="Proteomes" id="UP000235388"/>
    </source>
</evidence>
<comment type="caution">
    <text evidence="1">The sequence shown here is derived from an EMBL/GenBank/DDBJ whole genome shotgun (WGS) entry which is preliminary data.</text>
</comment>
<gene>
    <name evidence="1" type="ORF">PCANC_28610</name>
</gene>
<sequence>MVWSHSHLLVTGSHLVKIQEIYYPVKVLRSLIAIFALALHDIYAAIFSPGGKGSSPRCVVLRSKIEVRRTSVYDGSSTPPASGPRTWGKNILPGEDIFLAQAGARDAAASAAAA</sequence>
<reference evidence="1 2" key="1">
    <citation type="submission" date="2017-11" db="EMBL/GenBank/DDBJ databases">
        <title>De novo assembly and phasing of dikaryotic genomes from two isolates of Puccinia coronata f. sp. avenae, the causal agent of oat crown rust.</title>
        <authorList>
            <person name="Miller M.E."/>
            <person name="Zhang Y."/>
            <person name="Omidvar V."/>
            <person name="Sperschneider J."/>
            <person name="Schwessinger B."/>
            <person name="Raley C."/>
            <person name="Palmer J.M."/>
            <person name="Garnica D."/>
            <person name="Upadhyaya N."/>
            <person name="Rathjen J."/>
            <person name="Taylor J.M."/>
            <person name="Park R.F."/>
            <person name="Dodds P.N."/>
            <person name="Hirsch C.D."/>
            <person name="Kianian S.F."/>
            <person name="Figueroa M."/>
        </authorList>
    </citation>
    <scope>NUCLEOTIDE SEQUENCE [LARGE SCALE GENOMIC DNA]</scope>
    <source>
        <strain evidence="1">12NC29</strain>
    </source>
</reference>
<dbReference type="EMBL" id="PGCJ01000519">
    <property type="protein sequence ID" value="PLW26840.1"/>
    <property type="molecule type" value="Genomic_DNA"/>
</dbReference>
<proteinExistence type="predicted"/>
<organism evidence="1 2">
    <name type="scientific">Puccinia coronata f. sp. avenae</name>
    <dbReference type="NCBI Taxonomy" id="200324"/>
    <lineage>
        <taxon>Eukaryota</taxon>
        <taxon>Fungi</taxon>
        <taxon>Dikarya</taxon>
        <taxon>Basidiomycota</taxon>
        <taxon>Pucciniomycotina</taxon>
        <taxon>Pucciniomycetes</taxon>
        <taxon>Pucciniales</taxon>
        <taxon>Pucciniaceae</taxon>
        <taxon>Puccinia</taxon>
    </lineage>
</organism>